<gene>
    <name evidence="2" type="ORF">M440DRAFT_1402744</name>
</gene>
<evidence type="ECO:0000256" key="1">
    <source>
        <dbReference type="SAM" id="Phobius"/>
    </source>
</evidence>
<name>A0A2T4C0W8_TRILO</name>
<sequence length="91" mass="10132">MDALKCKSSRLCFLPPGTWTRPATARQLPASCCFLNAVAQPRAVVNKKRRNRRRGTSKASPYIFSLLSFFSIIICAQVLIDNVSSRETVSL</sequence>
<protein>
    <submittedName>
        <fullName evidence="2">Uncharacterized protein</fullName>
    </submittedName>
</protein>
<keyword evidence="1" id="KW-0472">Membrane</keyword>
<feature type="transmembrane region" description="Helical" evidence="1">
    <location>
        <begin position="59"/>
        <end position="80"/>
    </location>
</feature>
<keyword evidence="1" id="KW-0812">Transmembrane</keyword>
<keyword evidence="3" id="KW-1185">Reference proteome</keyword>
<evidence type="ECO:0000313" key="3">
    <source>
        <dbReference type="Proteomes" id="UP000240760"/>
    </source>
</evidence>
<reference evidence="2 3" key="1">
    <citation type="submission" date="2016-07" db="EMBL/GenBank/DDBJ databases">
        <title>Multiple horizontal gene transfer events from other fungi enriched the ability of initially mycotrophic Trichoderma (Ascomycota) to feed on dead plant biomass.</title>
        <authorList>
            <consortium name="DOE Joint Genome Institute"/>
            <person name="Aerts A."/>
            <person name="Atanasova L."/>
            <person name="Chenthamara K."/>
            <person name="Zhang J."/>
            <person name="Grujic M."/>
            <person name="Henrissat B."/>
            <person name="Kuo A."/>
            <person name="Salamov A."/>
            <person name="Lipzen A."/>
            <person name="Labutti K."/>
            <person name="Barry K."/>
            <person name="Miao Y."/>
            <person name="Rahimi M.J."/>
            <person name="Shen Q."/>
            <person name="Grigoriev I.V."/>
            <person name="Kubicek C.P."/>
            <person name="Druzhinina I.S."/>
        </authorList>
    </citation>
    <scope>NUCLEOTIDE SEQUENCE [LARGE SCALE GENOMIC DNA]</scope>
    <source>
        <strain evidence="2 3">ATCC 18648</strain>
    </source>
</reference>
<dbReference type="AlphaFoldDB" id="A0A2T4C0W8"/>
<keyword evidence="1" id="KW-1133">Transmembrane helix</keyword>
<accession>A0A2T4C0W8</accession>
<dbReference type="Proteomes" id="UP000240760">
    <property type="component" value="Unassembled WGS sequence"/>
</dbReference>
<dbReference type="EMBL" id="KZ679134">
    <property type="protein sequence ID" value="PTB75196.1"/>
    <property type="molecule type" value="Genomic_DNA"/>
</dbReference>
<proteinExistence type="predicted"/>
<organism evidence="2 3">
    <name type="scientific">Trichoderma longibrachiatum ATCC 18648</name>
    <dbReference type="NCBI Taxonomy" id="983965"/>
    <lineage>
        <taxon>Eukaryota</taxon>
        <taxon>Fungi</taxon>
        <taxon>Dikarya</taxon>
        <taxon>Ascomycota</taxon>
        <taxon>Pezizomycotina</taxon>
        <taxon>Sordariomycetes</taxon>
        <taxon>Hypocreomycetidae</taxon>
        <taxon>Hypocreales</taxon>
        <taxon>Hypocreaceae</taxon>
        <taxon>Trichoderma</taxon>
    </lineage>
</organism>
<evidence type="ECO:0000313" key="2">
    <source>
        <dbReference type="EMBL" id="PTB75196.1"/>
    </source>
</evidence>